<sequence length="152" mass="16782">MNEVDNMIHEISGGTSSLELYEDYLVIKPSNVQKLGGQTQTIPLDSVITISIVKPFLKVPYLQVITANLQTSKKDNLKGASANVVLIQPGKMKIAEKIRDYIAVYKSEKHNRPNPPAPVGSIDDLRQLAELKDSGIITPEEFEAKKKQILGL</sequence>
<organism evidence="2 3">
    <name type="scientific">Paenibacillus odorifer</name>
    <dbReference type="NCBI Taxonomy" id="189426"/>
    <lineage>
        <taxon>Bacteria</taxon>
        <taxon>Bacillati</taxon>
        <taxon>Bacillota</taxon>
        <taxon>Bacilli</taxon>
        <taxon>Bacillales</taxon>
        <taxon>Paenibacillaceae</taxon>
        <taxon>Paenibacillus</taxon>
    </lineage>
</organism>
<dbReference type="InterPro" id="IPR018649">
    <property type="entry name" value="SHOCT"/>
</dbReference>
<dbReference type="RefSeq" id="WP_052414648.1">
    <property type="nucleotide sequence ID" value="NZ_MPTC01000033.1"/>
</dbReference>
<feature type="domain" description="SHOCT" evidence="1">
    <location>
        <begin position="124"/>
        <end position="150"/>
    </location>
</feature>
<accession>A0A1R0XM95</accession>
<name>A0A1R0XM95_9BACL</name>
<dbReference type="AlphaFoldDB" id="A0A1R0XM95"/>
<gene>
    <name evidence="2" type="ORF">BSK52_25295</name>
</gene>
<evidence type="ECO:0000313" key="2">
    <source>
        <dbReference type="EMBL" id="OMD36067.1"/>
    </source>
</evidence>
<evidence type="ECO:0000259" key="1">
    <source>
        <dbReference type="Pfam" id="PF09851"/>
    </source>
</evidence>
<proteinExistence type="predicted"/>
<reference evidence="2 3" key="1">
    <citation type="submission" date="2016-10" db="EMBL/GenBank/DDBJ databases">
        <title>Paenibacillus species isolates.</title>
        <authorList>
            <person name="Beno S.M."/>
        </authorList>
    </citation>
    <scope>NUCLEOTIDE SEQUENCE [LARGE SCALE GENOMIC DNA]</scope>
    <source>
        <strain evidence="2 3">FSL H7-0710</strain>
    </source>
</reference>
<protein>
    <recommendedName>
        <fullName evidence="1">SHOCT domain-containing protein</fullName>
    </recommendedName>
</protein>
<comment type="caution">
    <text evidence="2">The sequence shown here is derived from an EMBL/GenBank/DDBJ whole genome shotgun (WGS) entry which is preliminary data.</text>
</comment>
<dbReference type="Proteomes" id="UP000187439">
    <property type="component" value="Unassembled WGS sequence"/>
</dbReference>
<dbReference type="EMBL" id="MPTC01000033">
    <property type="protein sequence ID" value="OMD36067.1"/>
    <property type="molecule type" value="Genomic_DNA"/>
</dbReference>
<dbReference type="Pfam" id="PF09851">
    <property type="entry name" value="SHOCT"/>
    <property type="match status" value="1"/>
</dbReference>
<dbReference type="OrthoDB" id="1908357at2"/>
<evidence type="ECO:0000313" key="3">
    <source>
        <dbReference type="Proteomes" id="UP000187439"/>
    </source>
</evidence>